<keyword evidence="1" id="KW-0812">Transmembrane</keyword>
<evidence type="ECO:0000259" key="2">
    <source>
        <dbReference type="Pfam" id="PF09335"/>
    </source>
</evidence>
<feature type="domain" description="VTT" evidence="2">
    <location>
        <begin position="34"/>
        <end position="141"/>
    </location>
</feature>
<dbReference type="OrthoDB" id="9814483at2"/>
<dbReference type="PANTHER" id="PTHR42709:SF4">
    <property type="entry name" value="INNER MEMBRANE PROTEIN YQAA"/>
    <property type="match status" value="1"/>
</dbReference>
<keyword evidence="1" id="KW-1133">Transmembrane helix</keyword>
<organism evidence="3 4">
    <name type="scientific">Bacterioplanes sanyensis</name>
    <dbReference type="NCBI Taxonomy" id="1249553"/>
    <lineage>
        <taxon>Bacteria</taxon>
        <taxon>Pseudomonadati</taxon>
        <taxon>Pseudomonadota</taxon>
        <taxon>Gammaproteobacteria</taxon>
        <taxon>Oceanospirillales</taxon>
        <taxon>Oceanospirillaceae</taxon>
        <taxon>Bacterioplanes</taxon>
    </lineage>
</organism>
<dbReference type="EMBL" id="CP022530">
    <property type="protein sequence ID" value="ASP38499.1"/>
    <property type="molecule type" value="Genomic_DNA"/>
</dbReference>
<evidence type="ECO:0000313" key="3">
    <source>
        <dbReference type="EMBL" id="ASP38499.1"/>
    </source>
</evidence>
<dbReference type="AlphaFoldDB" id="A0A222FIB6"/>
<feature type="transmembrane region" description="Helical" evidence="1">
    <location>
        <begin position="122"/>
        <end position="143"/>
    </location>
</feature>
<dbReference type="KEGG" id="bsan:CHH28_07345"/>
<feature type="transmembrane region" description="Helical" evidence="1">
    <location>
        <begin position="48"/>
        <end position="72"/>
    </location>
</feature>
<dbReference type="InterPro" id="IPR051311">
    <property type="entry name" value="DedA_domain"/>
</dbReference>
<evidence type="ECO:0000313" key="4">
    <source>
        <dbReference type="Proteomes" id="UP000202440"/>
    </source>
</evidence>
<sequence>MLLEWLPQLTGQLGWLFFLSFAAATLLPLGSEWLLLLLLSQGYDALSLWWVASSGNSLGSAVNFAIGWWLAQRLQQRLQQPSWQRAQRWFQRFGIWTLLLAWLPIVGDPLTFIAGIFKANPWLAMVLIIIGKSVRYAVLVLGYQVAW</sequence>
<dbReference type="PANTHER" id="PTHR42709">
    <property type="entry name" value="ALKALINE PHOSPHATASE LIKE PROTEIN"/>
    <property type="match status" value="1"/>
</dbReference>
<protein>
    <recommendedName>
        <fullName evidence="2">VTT domain-containing protein</fullName>
    </recommendedName>
</protein>
<dbReference type="GO" id="GO:0005886">
    <property type="term" value="C:plasma membrane"/>
    <property type="evidence" value="ECO:0007669"/>
    <property type="project" value="UniProtKB-ARBA"/>
</dbReference>
<name>A0A222FIB6_9GAMM</name>
<dbReference type="Proteomes" id="UP000202440">
    <property type="component" value="Chromosome"/>
</dbReference>
<feature type="transmembrane region" description="Helical" evidence="1">
    <location>
        <begin position="93"/>
        <end position="116"/>
    </location>
</feature>
<dbReference type="InterPro" id="IPR032816">
    <property type="entry name" value="VTT_dom"/>
</dbReference>
<proteinExistence type="predicted"/>
<dbReference type="RefSeq" id="WP_094059691.1">
    <property type="nucleotide sequence ID" value="NZ_CP022530.1"/>
</dbReference>
<reference evidence="3 4" key="1">
    <citation type="submission" date="2017-07" db="EMBL/GenBank/DDBJ databases">
        <title>Annotated genome sequence of Bacterioplanes sanyensis isolated from Red Sea.</title>
        <authorList>
            <person name="Rehman Z.U."/>
        </authorList>
    </citation>
    <scope>NUCLEOTIDE SEQUENCE [LARGE SCALE GENOMIC DNA]</scope>
    <source>
        <strain evidence="3 4">NV9</strain>
    </source>
</reference>
<accession>A0A222FIB6</accession>
<evidence type="ECO:0000256" key="1">
    <source>
        <dbReference type="SAM" id="Phobius"/>
    </source>
</evidence>
<dbReference type="Pfam" id="PF09335">
    <property type="entry name" value="VTT_dom"/>
    <property type="match status" value="1"/>
</dbReference>
<feature type="transmembrane region" description="Helical" evidence="1">
    <location>
        <begin position="12"/>
        <end position="36"/>
    </location>
</feature>
<keyword evidence="4" id="KW-1185">Reference proteome</keyword>
<gene>
    <name evidence="3" type="ORF">CHH28_07345</name>
</gene>
<keyword evidence="1" id="KW-0472">Membrane</keyword>